<evidence type="ECO:0000313" key="13">
    <source>
        <dbReference type="Proteomes" id="UP000240535"/>
    </source>
</evidence>
<keyword evidence="9" id="KW-0812">Transmembrane</keyword>
<feature type="transmembrane region" description="Helical" evidence="9">
    <location>
        <begin position="61"/>
        <end position="80"/>
    </location>
</feature>
<evidence type="ECO:0000256" key="7">
    <source>
        <dbReference type="PIRSR" id="PIRSR627057-2"/>
    </source>
</evidence>
<evidence type="ECO:0000256" key="3">
    <source>
        <dbReference type="ARBA" id="ARBA00022801"/>
    </source>
</evidence>
<comment type="similarity">
    <text evidence="8">Belongs to the peptidase M48 family.</text>
</comment>
<evidence type="ECO:0000256" key="5">
    <source>
        <dbReference type="ARBA" id="ARBA00023049"/>
    </source>
</evidence>
<dbReference type="Gene3D" id="3.30.2010.10">
    <property type="entry name" value="Metalloproteases ('zincins'), catalytic domain"/>
    <property type="match status" value="1"/>
</dbReference>
<dbReference type="InterPro" id="IPR001915">
    <property type="entry name" value="Peptidase_M48"/>
</dbReference>
<evidence type="ECO:0000256" key="6">
    <source>
        <dbReference type="PIRSR" id="PIRSR627057-1"/>
    </source>
</evidence>
<comment type="cofactor">
    <cofactor evidence="7 8">
        <name>Zn(2+)</name>
        <dbReference type="ChEBI" id="CHEBI:29105"/>
    </cofactor>
    <text evidence="7 8">Binds 1 zinc ion per subunit.</text>
</comment>
<protein>
    <submittedName>
        <fullName evidence="12">Peptidase M48</fullName>
    </submittedName>
</protein>
<dbReference type="InterPro" id="IPR032456">
    <property type="entry name" value="Peptidase_M48_N"/>
</dbReference>
<dbReference type="OrthoDB" id="9781930at2"/>
<dbReference type="AlphaFoldDB" id="A0A2P8QZQ9"/>
<evidence type="ECO:0000256" key="8">
    <source>
        <dbReference type="RuleBase" id="RU003983"/>
    </source>
</evidence>
<feature type="domain" description="Peptidase M48" evidence="10">
    <location>
        <begin position="197"/>
        <end position="398"/>
    </location>
</feature>
<feature type="binding site" evidence="7">
    <location>
        <position position="271"/>
    </location>
    <ligand>
        <name>Zn(2+)</name>
        <dbReference type="ChEBI" id="CHEBI:29105"/>
        <note>catalytic</note>
    </ligand>
</feature>
<dbReference type="Pfam" id="PF01435">
    <property type="entry name" value="Peptidase_M48"/>
    <property type="match status" value="1"/>
</dbReference>
<keyword evidence="1 8" id="KW-0645">Protease</keyword>
<accession>A0A2P8QZQ9</accession>
<dbReference type="InterPro" id="IPR027057">
    <property type="entry name" value="CAXX_Prtase_1"/>
</dbReference>
<dbReference type="FunFam" id="3.30.2010.10:FF:000010">
    <property type="entry name" value="M48 family peptidase"/>
    <property type="match status" value="1"/>
</dbReference>
<feature type="transmembrane region" description="Helical" evidence="9">
    <location>
        <begin position="312"/>
        <end position="330"/>
    </location>
</feature>
<feature type="binding site" evidence="7">
    <location>
        <position position="342"/>
    </location>
    <ligand>
        <name>Zn(2+)</name>
        <dbReference type="ChEBI" id="CHEBI:29105"/>
        <note>catalytic</note>
    </ligand>
</feature>
<evidence type="ECO:0000259" key="10">
    <source>
        <dbReference type="Pfam" id="PF01435"/>
    </source>
</evidence>
<feature type="binding site" evidence="7">
    <location>
        <position position="267"/>
    </location>
    <ligand>
        <name>Zn(2+)</name>
        <dbReference type="ChEBI" id="CHEBI:29105"/>
        <note>catalytic</note>
    </ligand>
</feature>
<evidence type="ECO:0000259" key="11">
    <source>
        <dbReference type="Pfam" id="PF16491"/>
    </source>
</evidence>
<dbReference type="Pfam" id="PF16491">
    <property type="entry name" value="Peptidase_M48_N"/>
    <property type="match status" value="1"/>
</dbReference>
<dbReference type="Proteomes" id="UP000240535">
    <property type="component" value="Unassembled WGS sequence"/>
</dbReference>
<feature type="transmembrane region" description="Helical" evidence="9">
    <location>
        <begin position="165"/>
        <end position="187"/>
    </location>
</feature>
<comment type="caution">
    <text evidence="12">The sequence shown here is derived from an EMBL/GenBank/DDBJ whole genome shotgun (WGS) entry which is preliminary data.</text>
</comment>
<feature type="transmembrane region" description="Helical" evidence="9">
    <location>
        <begin position="281"/>
        <end position="300"/>
    </location>
</feature>
<evidence type="ECO:0000256" key="9">
    <source>
        <dbReference type="SAM" id="Phobius"/>
    </source>
</evidence>
<keyword evidence="13" id="KW-1185">Reference proteome</keyword>
<feature type="transmembrane region" description="Helical" evidence="9">
    <location>
        <begin position="132"/>
        <end position="153"/>
    </location>
</feature>
<dbReference type="GO" id="GO:0071586">
    <property type="term" value="P:CAAX-box protein processing"/>
    <property type="evidence" value="ECO:0007669"/>
    <property type="project" value="InterPro"/>
</dbReference>
<keyword evidence="4 7" id="KW-0862">Zinc</keyword>
<feature type="active site" description="Proton donor" evidence="6">
    <location>
        <position position="346"/>
    </location>
</feature>
<dbReference type="GO" id="GO:0004222">
    <property type="term" value="F:metalloendopeptidase activity"/>
    <property type="evidence" value="ECO:0007669"/>
    <property type="project" value="InterPro"/>
</dbReference>
<proteinExistence type="inferred from homology"/>
<keyword evidence="5 8" id="KW-0482">Metalloprotease</keyword>
<feature type="transmembrane region" description="Helical" evidence="9">
    <location>
        <begin position="6"/>
        <end position="27"/>
    </location>
</feature>
<organism evidence="12 13">
    <name type="scientific">Campylobacter blaseri</name>
    <dbReference type="NCBI Taxonomy" id="2042961"/>
    <lineage>
        <taxon>Bacteria</taxon>
        <taxon>Pseudomonadati</taxon>
        <taxon>Campylobacterota</taxon>
        <taxon>Epsilonproteobacteria</taxon>
        <taxon>Campylobacterales</taxon>
        <taxon>Campylobacteraceae</taxon>
        <taxon>Campylobacter</taxon>
    </lineage>
</organism>
<feature type="transmembrane region" description="Helical" evidence="9">
    <location>
        <begin position="92"/>
        <end position="112"/>
    </location>
</feature>
<evidence type="ECO:0000313" key="12">
    <source>
        <dbReference type="EMBL" id="PSM51737.1"/>
    </source>
</evidence>
<name>A0A2P8QZQ9_9BACT</name>
<sequence length="401" mass="45632">MLIFLISVFLVYTMIKISLEILEISFINEESKKDAVILDDKIYKEAAKISVTNKKFEITTLVYDFILTVFWLSFGLKLLYTKIVLDDTIVQNLLFVMSYIVISSILGLPFEIYSKFIKDKKFGFSTIDKKTFILDFIKAFSLTIIFGSLFVYLILLCIEFLGASWWIWAAVLSFVIILIINFIYPTIIAPMFNKMKPLENKDLQDGIESLMQKCGFKSSGIFTIDASKRDNRLNAYFGGLGASKRVVLFDTLIQKLSINEILAVLGHELGHFKNKDIIRNLVFASVGIFIMFLIFGNLPFSVFESAGIAKSGGSIIIMLMVLSPILSFFITPIQSSISRKCEFKADEFGAEIQDKDDMISALKKLGSENKAFPKSHKIYSNFYHSHPTLYERITQLENDNI</sequence>
<dbReference type="PANTHER" id="PTHR10120">
    <property type="entry name" value="CAAX PRENYL PROTEASE 1"/>
    <property type="match status" value="1"/>
</dbReference>
<feature type="domain" description="CAAX prenyl protease 1 N-terminal" evidence="11">
    <location>
        <begin position="37"/>
        <end position="194"/>
    </location>
</feature>
<dbReference type="GO" id="GO:0046872">
    <property type="term" value="F:metal ion binding"/>
    <property type="evidence" value="ECO:0007669"/>
    <property type="project" value="UniProtKB-KW"/>
</dbReference>
<evidence type="ECO:0000256" key="4">
    <source>
        <dbReference type="ARBA" id="ARBA00022833"/>
    </source>
</evidence>
<dbReference type="CDD" id="cd07343">
    <property type="entry name" value="M48A_Zmpste24p_like"/>
    <property type="match status" value="1"/>
</dbReference>
<keyword evidence="9" id="KW-1133">Transmembrane helix</keyword>
<feature type="active site" evidence="6">
    <location>
        <position position="268"/>
    </location>
</feature>
<gene>
    <name evidence="12" type="ORF">CQ405_06305</name>
</gene>
<keyword evidence="9" id="KW-0472">Membrane</keyword>
<dbReference type="RefSeq" id="WP_106871813.1">
    <property type="nucleotide sequence ID" value="NZ_CP053841.1"/>
</dbReference>
<evidence type="ECO:0000256" key="1">
    <source>
        <dbReference type="ARBA" id="ARBA00022670"/>
    </source>
</evidence>
<keyword evidence="3 8" id="KW-0378">Hydrolase</keyword>
<reference evidence="13" key="1">
    <citation type="submission" date="2017-10" db="EMBL/GenBank/DDBJ databases">
        <title>Campylobacter species from seals.</title>
        <authorList>
            <person name="Gilbert M.J."/>
            <person name="Zomer A.L."/>
            <person name="Timmerman A.J."/>
            <person name="Duim B."/>
            <person name="Wagenaar J.A."/>
        </authorList>
    </citation>
    <scope>NUCLEOTIDE SEQUENCE [LARGE SCALE GENOMIC DNA]</scope>
    <source>
        <strain evidence="13">17S00004-5</strain>
    </source>
</reference>
<dbReference type="EMBL" id="PDHH01000005">
    <property type="protein sequence ID" value="PSM51737.1"/>
    <property type="molecule type" value="Genomic_DNA"/>
</dbReference>
<evidence type="ECO:0000256" key="2">
    <source>
        <dbReference type="ARBA" id="ARBA00022723"/>
    </source>
</evidence>
<keyword evidence="2 7" id="KW-0479">Metal-binding</keyword>